<dbReference type="EMBL" id="AVPT01000040">
    <property type="protein sequence ID" value="KGM53496.1"/>
    <property type="molecule type" value="Genomic_DNA"/>
</dbReference>
<feature type="region of interest" description="Disordered" evidence="1">
    <location>
        <begin position="1"/>
        <end position="47"/>
    </location>
</feature>
<proteinExistence type="predicted"/>
<keyword evidence="3" id="KW-1185">Reference proteome</keyword>
<feature type="compositionally biased region" description="Low complexity" evidence="1">
    <location>
        <begin position="35"/>
        <end position="47"/>
    </location>
</feature>
<evidence type="ECO:0000313" key="2">
    <source>
        <dbReference type="EMBL" id="KGM53496.1"/>
    </source>
</evidence>
<accession>A0A0A0ERA1</accession>
<gene>
    <name evidence="2" type="ORF">N799_11490</name>
</gene>
<protein>
    <submittedName>
        <fullName evidence="2">Uncharacterized protein</fullName>
    </submittedName>
</protein>
<evidence type="ECO:0000256" key="1">
    <source>
        <dbReference type="SAM" id="MobiDB-lite"/>
    </source>
</evidence>
<dbReference type="Proteomes" id="UP000029989">
    <property type="component" value="Unassembled WGS sequence"/>
</dbReference>
<dbReference type="AlphaFoldDB" id="A0A0A0ERA1"/>
<comment type="caution">
    <text evidence="2">The sequence shown here is derived from an EMBL/GenBank/DDBJ whole genome shotgun (WGS) entry which is preliminary data.</text>
</comment>
<sequence>MALAVLLSSREKNGASWSLSHASARISRATRRDSSSFAKGSSSGMVSGLAYKPGGFSAMVGRSDHCERSTWSGLMIAK</sequence>
<reference evidence="2 3" key="1">
    <citation type="journal article" date="2015" name="Stand. Genomic Sci.">
        <title>Genomic information of the arsenic-resistant bacterium Lysobacter arseniciresistens type strain ZS79(T) and comparison of Lysobacter draft genomes.</title>
        <authorList>
            <person name="Liu L."/>
            <person name="Zhang S."/>
            <person name="Luo M."/>
            <person name="Wang G."/>
        </authorList>
    </citation>
    <scope>NUCLEOTIDE SEQUENCE [LARGE SCALE GENOMIC DNA]</scope>
    <source>
        <strain evidence="2 3">ZS79</strain>
    </source>
</reference>
<name>A0A0A0ERA1_9GAMM</name>
<evidence type="ECO:0000313" key="3">
    <source>
        <dbReference type="Proteomes" id="UP000029989"/>
    </source>
</evidence>
<organism evidence="2 3">
    <name type="scientific">Lysobacter arseniciresistens ZS79</name>
    <dbReference type="NCBI Taxonomy" id="913325"/>
    <lineage>
        <taxon>Bacteria</taxon>
        <taxon>Pseudomonadati</taxon>
        <taxon>Pseudomonadota</taxon>
        <taxon>Gammaproteobacteria</taxon>
        <taxon>Lysobacterales</taxon>
        <taxon>Lysobacteraceae</taxon>
        <taxon>Novilysobacter</taxon>
    </lineage>
</organism>